<evidence type="ECO:0000256" key="6">
    <source>
        <dbReference type="ARBA" id="ARBA00022801"/>
    </source>
</evidence>
<evidence type="ECO:0000259" key="7">
    <source>
        <dbReference type="Pfam" id="PF05840"/>
    </source>
</evidence>
<evidence type="ECO:0000313" key="8">
    <source>
        <dbReference type="EMBL" id="MDQ1861790.1"/>
    </source>
</evidence>
<dbReference type="RefSeq" id="WP_262942370.1">
    <property type="nucleotide sequence ID" value="NZ_JAIQCT010000003.1"/>
</dbReference>
<evidence type="ECO:0000256" key="4">
    <source>
        <dbReference type="ARBA" id="ARBA00022722"/>
    </source>
</evidence>
<accession>A0ABU0VLS7</accession>
<keyword evidence="6" id="KW-0378">Hydrolase</keyword>
<evidence type="ECO:0000313" key="9">
    <source>
        <dbReference type="Proteomes" id="UP001177872"/>
    </source>
</evidence>
<comment type="similarity">
    <text evidence="2">Belongs to the phage GPA family.</text>
</comment>
<organism evidence="8 9">
    <name type="scientific">Serratia ureilytica</name>
    <dbReference type="NCBI Taxonomy" id="300181"/>
    <lineage>
        <taxon>Bacteria</taxon>
        <taxon>Pseudomonadati</taxon>
        <taxon>Pseudomonadota</taxon>
        <taxon>Gammaproteobacteria</taxon>
        <taxon>Enterobacterales</taxon>
        <taxon>Yersiniaceae</taxon>
        <taxon>Serratia</taxon>
    </lineage>
</organism>
<evidence type="ECO:0000256" key="5">
    <source>
        <dbReference type="ARBA" id="ARBA00022759"/>
    </source>
</evidence>
<evidence type="ECO:0000256" key="1">
    <source>
        <dbReference type="ARBA" id="ARBA00003293"/>
    </source>
</evidence>
<keyword evidence="9" id="KW-1185">Reference proteome</keyword>
<comment type="caution">
    <text evidence="8">The sequence shown here is derived from an EMBL/GenBank/DDBJ whole genome shotgun (WGS) entry which is preliminary data.</text>
</comment>
<comment type="function">
    <text evidence="1">Possible endonuclease which induces a single-strand cut and initiates DNA replication.</text>
</comment>
<feature type="domain" description="Replication gene A protein-like" evidence="7">
    <location>
        <begin position="118"/>
        <end position="444"/>
    </location>
</feature>
<dbReference type="Proteomes" id="UP001177872">
    <property type="component" value="Unassembled WGS sequence"/>
</dbReference>
<gene>
    <name evidence="8" type="ORF">Q6237_12420</name>
</gene>
<keyword evidence="4" id="KW-0540">Nuclease</keyword>
<reference evidence="8" key="1">
    <citation type="submission" date="2023-07" db="EMBL/GenBank/DDBJ databases">
        <title>In vitro acaricidal activity of Serratia ureilytica strains isolated from Mimosa pudica nodules againts the dust mite Tyrophagus putrescentiae.</title>
        <authorList>
            <person name="Wong-Villareal A."/>
            <person name="Cerqueda-Garcia D."/>
        </authorList>
    </citation>
    <scope>NUCLEOTIDE SEQUENCE</scope>
    <source>
        <strain evidence="8">UTS2</strain>
    </source>
</reference>
<dbReference type="EMBL" id="JAVCZN010000004">
    <property type="protein sequence ID" value="MDQ1861790.1"/>
    <property type="molecule type" value="Genomic_DNA"/>
</dbReference>
<sequence length="736" mass="82487">MSQAATAYAYPWNEPRPAVAGPVRPLTREELAQGQAVLTNIRRLPGFLSAMFLTRYTNLLKSKGLHDANKWLVFQFDRRIWPRLQTVSAKNAMNLEASVRFYAEVDNYASLPGMNDKELRRMADRVAGQLMQNFANYCDEFVAENGGDKLLDDATQSGFYGHIAGMARAFNITPMHWRKYRKGKLDARSAVASMSRLVNAEWWERQLKAQRTRWREALLIAVGNVNRGASSYASRQAITDVKARRQSNFDYLNSRELENVETGERFSLIDKVMASISNPEIRRMELMAMIAGVEQAAAIRGDKGMFITITTPSKYHPTRAVGKNSPKVHFNHKWDEEAYTPKDGQRYLVKLFSKIRTAFKDAGLQVYGVRVVEPHHDATPHWHMMLFTSKERRQQVIDIMRRYAMAEDGDERGAAKNRFDCKHLNKGGAAGYIAKYIAKNIDGYALDGERDHETGELLTDTAAAVTAWASTWRIPQFHFIGLPSRGAWRECRKIRSVSLADEFDETVEAVRAAADAGDFAAYILAQGGPNVARDDQTVRVARRVADERNAYDEEVQKIAGIFAPHIGADRVYETRTTQWRIVAKAVAVEPLTLKSASGAPRSPVNNCGLVGSGGAENTQDGGPVEAVAVMEHHPDTSIDWDDMTVARSVMTRLRANAPQINRQQRNIAPYSRPEPAPSARLTAVERDRVPRIYSELALHGIEPTRSELEALARGAKVKFGDISMHYPAVSDWAGFQ</sequence>
<dbReference type="Pfam" id="PF05840">
    <property type="entry name" value="Phage_GPA"/>
    <property type="match status" value="1"/>
</dbReference>
<evidence type="ECO:0000256" key="2">
    <source>
        <dbReference type="ARBA" id="ARBA00009260"/>
    </source>
</evidence>
<name>A0ABU0VLS7_9GAMM</name>
<keyword evidence="5 8" id="KW-0255">Endonuclease</keyword>
<dbReference type="InterPro" id="IPR008766">
    <property type="entry name" value="Replication_gene_A-like"/>
</dbReference>
<keyword evidence="3" id="KW-0235">DNA replication</keyword>
<evidence type="ECO:0000256" key="3">
    <source>
        <dbReference type="ARBA" id="ARBA00022705"/>
    </source>
</evidence>
<protein>
    <submittedName>
        <fullName evidence="8">Replication endonuclease</fullName>
    </submittedName>
</protein>
<proteinExistence type="inferred from homology"/>
<dbReference type="GO" id="GO:0004519">
    <property type="term" value="F:endonuclease activity"/>
    <property type="evidence" value="ECO:0007669"/>
    <property type="project" value="UniProtKB-KW"/>
</dbReference>